<keyword evidence="2" id="KW-1185">Reference proteome</keyword>
<name>A0A9R1WH72_LACSA</name>
<evidence type="ECO:0000313" key="2">
    <source>
        <dbReference type="Proteomes" id="UP000235145"/>
    </source>
</evidence>
<accession>A0A9R1WH72</accession>
<sequence length="162" mass="19215">MMSHIQNVEGDGHYGFWAIIVALGFSEDYWYQIWKHFYGELLMHIHDYIVVFENDKKTISEAFIFYKTPAIRKYWMIIPDTCILIANKYNESSTSFPLWSGSQDFQNHPIINIAFLNSCHYIKVDLQEGHPIATVSWLWNIQKSTRCARWQTLYHPRLSAYV</sequence>
<proteinExistence type="predicted"/>
<dbReference type="AlphaFoldDB" id="A0A9R1WH72"/>
<comment type="caution">
    <text evidence="1">The sequence shown here is derived from an EMBL/GenBank/DDBJ whole genome shotgun (WGS) entry which is preliminary data.</text>
</comment>
<dbReference type="Proteomes" id="UP000235145">
    <property type="component" value="Unassembled WGS sequence"/>
</dbReference>
<protein>
    <submittedName>
        <fullName evidence="1">Uncharacterized protein</fullName>
    </submittedName>
</protein>
<organism evidence="1 2">
    <name type="scientific">Lactuca sativa</name>
    <name type="common">Garden lettuce</name>
    <dbReference type="NCBI Taxonomy" id="4236"/>
    <lineage>
        <taxon>Eukaryota</taxon>
        <taxon>Viridiplantae</taxon>
        <taxon>Streptophyta</taxon>
        <taxon>Embryophyta</taxon>
        <taxon>Tracheophyta</taxon>
        <taxon>Spermatophyta</taxon>
        <taxon>Magnoliopsida</taxon>
        <taxon>eudicotyledons</taxon>
        <taxon>Gunneridae</taxon>
        <taxon>Pentapetalae</taxon>
        <taxon>asterids</taxon>
        <taxon>campanulids</taxon>
        <taxon>Asterales</taxon>
        <taxon>Asteraceae</taxon>
        <taxon>Cichorioideae</taxon>
        <taxon>Cichorieae</taxon>
        <taxon>Lactucinae</taxon>
        <taxon>Lactuca</taxon>
    </lineage>
</organism>
<evidence type="ECO:0000313" key="1">
    <source>
        <dbReference type="EMBL" id="KAJ0222747.1"/>
    </source>
</evidence>
<gene>
    <name evidence="1" type="ORF">LSAT_V11C200060040</name>
</gene>
<dbReference type="EMBL" id="NBSK02000002">
    <property type="protein sequence ID" value="KAJ0222747.1"/>
    <property type="molecule type" value="Genomic_DNA"/>
</dbReference>
<reference evidence="1 2" key="1">
    <citation type="journal article" date="2017" name="Nat. Commun.">
        <title>Genome assembly with in vitro proximity ligation data and whole-genome triplication in lettuce.</title>
        <authorList>
            <person name="Reyes-Chin-Wo S."/>
            <person name="Wang Z."/>
            <person name="Yang X."/>
            <person name="Kozik A."/>
            <person name="Arikit S."/>
            <person name="Song C."/>
            <person name="Xia L."/>
            <person name="Froenicke L."/>
            <person name="Lavelle D.O."/>
            <person name="Truco M.J."/>
            <person name="Xia R."/>
            <person name="Zhu S."/>
            <person name="Xu C."/>
            <person name="Xu H."/>
            <person name="Xu X."/>
            <person name="Cox K."/>
            <person name="Korf I."/>
            <person name="Meyers B.C."/>
            <person name="Michelmore R.W."/>
        </authorList>
    </citation>
    <scope>NUCLEOTIDE SEQUENCE [LARGE SCALE GENOMIC DNA]</scope>
    <source>
        <strain evidence="2">cv. Salinas</strain>
        <tissue evidence="1">Seedlings</tissue>
    </source>
</reference>